<dbReference type="InterPro" id="IPR016040">
    <property type="entry name" value="NAD(P)-bd_dom"/>
</dbReference>
<dbReference type="PANTHER" id="PTHR12126">
    <property type="entry name" value="NADH-UBIQUINONE OXIDOREDUCTASE 39 KDA SUBUNIT-RELATED"/>
    <property type="match status" value="1"/>
</dbReference>
<feature type="domain" description="NAD(P)-binding" evidence="1">
    <location>
        <begin position="9"/>
        <end position="164"/>
    </location>
</feature>
<dbReference type="GO" id="GO:0005739">
    <property type="term" value="C:mitochondrion"/>
    <property type="evidence" value="ECO:0007669"/>
    <property type="project" value="TreeGrafter"/>
</dbReference>
<gene>
    <name evidence="2" type="ORF">PHYBLDRAFT_184727</name>
</gene>
<dbReference type="GO" id="GO:0044877">
    <property type="term" value="F:protein-containing complex binding"/>
    <property type="evidence" value="ECO:0007669"/>
    <property type="project" value="TreeGrafter"/>
</dbReference>
<dbReference type="SUPFAM" id="SSF51735">
    <property type="entry name" value="NAD(P)-binding Rossmann-fold domains"/>
    <property type="match status" value="1"/>
</dbReference>
<dbReference type="GeneID" id="28999886"/>
<evidence type="ECO:0000313" key="3">
    <source>
        <dbReference type="Proteomes" id="UP000077315"/>
    </source>
</evidence>
<dbReference type="Gene3D" id="3.40.50.720">
    <property type="entry name" value="NAD(P)-binding Rossmann-like Domain"/>
    <property type="match status" value="1"/>
</dbReference>
<dbReference type="RefSeq" id="XP_018297320.1">
    <property type="nucleotide sequence ID" value="XM_018438980.1"/>
</dbReference>
<proteinExistence type="predicted"/>
<organism evidence="2 3">
    <name type="scientific">Phycomyces blakesleeanus (strain ATCC 8743b / DSM 1359 / FGSC 10004 / NBRC 33097 / NRRL 1555)</name>
    <dbReference type="NCBI Taxonomy" id="763407"/>
    <lineage>
        <taxon>Eukaryota</taxon>
        <taxon>Fungi</taxon>
        <taxon>Fungi incertae sedis</taxon>
        <taxon>Mucoromycota</taxon>
        <taxon>Mucoromycotina</taxon>
        <taxon>Mucoromycetes</taxon>
        <taxon>Mucorales</taxon>
        <taxon>Phycomycetaceae</taxon>
        <taxon>Phycomyces</taxon>
    </lineage>
</organism>
<keyword evidence="3" id="KW-1185">Reference proteome</keyword>
<name>A0A163ELD0_PHYB8</name>
<dbReference type="InterPro" id="IPR051207">
    <property type="entry name" value="ComplexI_NDUFA9_subunit"/>
</dbReference>
<evidence type="ECO:0000313" key="2">
    <source>
        <dbReference type="EMBL" id="OAD79280.1"/>
    </source>
</evidence>
<sequence length="248" mass="27507">MSLPLLVVGGSGLVGSSIIRQSRQDHKYHILALSRSASASNDSDNVHYVQGNALEPSTLSGPLKNNPDVVCAVGIIREDPKRGNDGTFERVNRDSAITVAKAMAERYDGKTRKCFVFISAANYLPSFMLDRNYYKAKREAEAALLGKELSDRLRVVILQPGLIYSYNRRQLVLPFALSLIVGSAVLKPLSSHLPDQALYLTDRPLLDDDISKAVLEAVENKDVEGIYNIDRIRLLAKAWEQKHTNKTK</sequence>
<dbReference type="Pfam" id="PF13460">
    <property type="entry name" value="NAD_binding_10"/>
    <property type="match status" value="1"/>
</dbReference>
<accession>A0A163ELD0</accession>
<dbReference type="InterPro" id="IPR036291">
    <property type="entry name" value="NAD(P)-bd_dom_sf"/>
</dbReference>
<dbReference type="InParanoid" id="A0A163ELD0"/>
<dbReference type="EMBL" id="KV440972">
    <property type="protein sequence ID" value="OAD79280.1"/>
    <property type="molecule type" value="Genomic_DNA"/>
</dbReference>
<protein>
    <recommendedName>
        <fullName evidence="1">NAD(P)-binding domain-containing protein</fullName>
    </recommendedName>
</protein>
<reference evidence="3" key="1">
    <citation type="submission" date="2015-06" db="EMBL/GenBank/DDBJ databases">
        <title>Expansion of signal transduction pathways in fungi by whole-genome duplication.</title>
        <authorList>
            <consortium name="DOE Joint Genome Institute"/>
            <person name="Corrochano L.M."/>
            <person name="Kuo A."/>
            <person name="Marcet-Houben M."/>
            <person name="Polaino S."/>
            <person name="Salamov A."/>
            <person name="Villalobos J.M."/>
            <person name="Alvarez M.I."/>
            <person name="Avalos J."/>
            <person name="Benito E.P."/>
            <person name="Benoit I."/>
            <person name="Burger G."/>
            <person name="Camino L.P."/>
            <person name="Canovas D."/>
            <person name="Cerda-Olmedo E."/>
            <person name="Cheng J.-F."/>
            <person name="Dominguez A."/>
            <person name="Elias M."/>
            <person name="Eslava A.P."/>
            <person name="Glaser F."/>
            <person name="Grimwood J."/>
            <person name="Gutierrez G."/>
            <person name="Heitman J."/>
            <person name="Henrissat B."/>
            <person name="Iturriaga E.A."/>
            <person name="Lang B.F."/>
            <person name="Lavin J.L."/>
            <person name="Lee S."/>
            <person name="Li W."/>
            <person name="Lindquist E."/>
            <person name="Lopez-Garcia S."/>
            <person name="Luque E.M."/>
            <person name="Marcos A.T."/>
            <person name="Martin J."/>
            <person name="McCluskey K."/>
            <person name="Medina H.R."/>
            <person name="Miralles-Duran A."/>
            <person name="Miyazaki A."/>
            <person name="Munoz-Torres E."/>
            <person name="Oguiza J.A."/>
            <person name="Ohm R."/>
            <person name="Olmedo M."/>
            <person name="Orejas M."/>
            <person name="Ortiz-Castellanos L."/>
            <person name="Pisabarro A.G."/>
            <person name="Rodriguez-Romero J."/>
            <person name="Ruiz-Herrera J."/>
            <person name="Ruiz-Vazquez R."/>
            <person name="Sanz C."/>
            <person name="Schackwitz W."/>
            <person name="Schmutz J."/>
            <person name="Shahriari M."/>
            <person name="Shelest E."/>
            <person name="Silva-Franco F."/>
            <person name="Soanes D."/>
            <person name="Syed K."/>
            <person name="Tagua V.G."/>
            <person name="Talbot N.J."/>
            <person name="Thon M."/>
            <person name="De vries R.P."/>
            <person name="Wiebenga A."/>
            <person name="Yadav J.S."/>
            <person name="Braun E.L."/>
            <person name="Baker S."/>
            <person name="Garre V."/>
            <person name="Horwitz B."/>
            <person name="Torres-Martinez S."/>
            <person name="Idnurm A."/>
            <person name="Herrera-Estrella A."/>
            <person name="Gabaldon T."/>
            <person name="Grigoriev I.V."/>
        </authorList>
    </citation>
    <scope>NUCLEOTIDE SEQUENCE [LARGE SCALE GENOMIC DNA]</scope>
    <source>
        <strain evidence="3">NRRL 1555(-)</strain>
    </source>
</reference>
<dbReference type="OrthoDB" id="276721at2759"/>
<evidence type="ECO:0000259" key="1">
    <source>
        <dbReference type="Pfam" id="PF13460"/>
    </source>
</evidence>
<dbReference type="STRING" id="763407.A0A163ELD0"/>
<dbReference type="Proteomes" id="UP000077315">
    <property type="component" value="Unassembled WGS sequence"/>
</dbReference>
<dbReference type="PANTHER" id="PTHR12126:SF16">
    <property type="entry name" value="MIOREX COMPLEX COMPONENT 2"/>
    <property type="match status" value="1"/>
</dbReference>
<dbReference type="AlphaFoldDB" id="A0A163ELD0"/>
<dbReference type="VEuPathDB" id="FungiDB:PHYBLDRAFT_184727"/>